<gene>
    <name evidence="1" type="ORF">ACOC_LOCUS8982</name>
</gene>
<dbReference type="Pfam" id="PF00908">
    <property type="entry name" value="dTDP_sugar_isom"/>
    <property type="match status" value="1"/>
</dbReference>
<dbReference type="OMA" id="AHVTYKC"/>
<dbReference type="NCBIfam" id="TIGR01221">
    <property type="entry name" value="rmlC"/>
    <property type="match status" value="1"/>
</dbReference>
<dbReference type="InterPro" id="IPR000888">
    <property type="entry name" value="RmlC-like"/>
</dbReference>
<evidence type="ECO:0000313" key="2">
    <source>
        <dbReference type="Proteomes" id="UP000267027"/>
    </source>
</evidence>
<reference evidence="1 2" key="2">
    <citation type="submission" date="2018-11" db="EMBL/GenBank/DDBJ databases">
        <authorList>
            <consortium name="Pathogen Informatics"/>
        </authorList>
    </citation>
    <scope>NUCLEOTIDE SEQUENCE [LARGE SCALE GENOMIC DNA]</scope>
    <source>
        <strain evidence="1 2">Costa Rica</strain>
    </source>
</reference>
<evidence type="ECO:0000313" key="1">
    <source>
        <dbReference type="EMBL" id="VDM60567.1"/>
    </source>
</evidence>
<dbReference type="AlphaFoldDB" id="A0A0R3PTA3"/>
<dbReference type="GO" id="GO:0005829">
    <property type="term" value="C:cytosol"/>
    <property type="evidence" value="ECO:0007669"/>
    <property type="project" value="TreeGrafter"/>
</dbReference>
<dbReference type="InterPro" id="IPR014710">
    <property type="entry name" value="RmlC-like_jellyroll"/>
</dbReference>
<reference evidence="3" key="1">
    <citation type="submission" date="2017-02" db="UniProtKB">
        <authorList>
            <consortium name="WormBaseParasite"/>
        </authorList>
    </citation>
    <scope>IDENTIFICATION</scope>
</reference>
<dbReference type="Proteomes" id="UP000267027">
    <property type="component" value="Unassembled WGS sequence"/>
</dbReference>
<dbReference type="PANTHER" id="PTHR21047:SF2">
    <property type="entry name" value="THYMIDINE DIPHOSPHO-4-KETO-RHAMNOSE 3,5-EPIMERASE"/>
    <property type="match status" value="1"/>
</dbReference>
<protein>
    <submittedName>
        <fullName evidence="3">Thymidine diphospho-4-keto-rhamnose 3,5-epimerase</fullName>
    </submittedName>
</protein>
<dbReference type="SUPFAM" id="SSF51182">
    <property type="entry name" value="RmlC-like cupins"/>
    <property type="match status" value="1"/>
</dbReference>
<dbReference type="PANTHER" id="PTHR21047">
    <property type="entry name" value="DTDP-6-DEOXY-D-GLUCOSE-3,5 EPIMERASE"/>
    <property type="match status" value="1"/>
</dbReference>
<dbReference type="EMBL" id="UYYA01004231">
    <property type="protein sequence ID" value="VDM60567.1"/>
    <property type="molecule type" value="Genomic_DNA"/>
</dbReference>
<dbReference type="GO" id="GO:0008830">
    <property type="term" value="F:dTDP-4-dehydrorhamnose 3,5-epimerase activity"/>
    <property type="evidence" value="ECO:0007669"/>
    <property type="project" value="InterPro"/>
</dbReference>
<accession>A0A0R3PTA3</accession>
<evidence type="ECO:0000313" key="3">
    <source>
        <dbReference type="WBParaSite" id="ACOC_0000898101-mRNA-1"/>
    </source>
</evidence>
<dbReference type="WBParaSite" id="ACOC_0000898101-mRNA-1">
    <property type="protein sequence ID" value="ACOC_0000898101-mRNA-1"/>
    <property type="gene ID" value="ACOC_0000898101"/>
</dbReference>
<dbReference type="CDD" id="cd00438">
    <property type="entry name" value="cupin_RmlC"/>
    <property type="match status" value="1"/>
</dbReference>
<name>A0A0R3PTA3_ANGCS</name>
<dbReference type="Gene3D" id="2.60.120.10">
    <property type="entry name" value="Jelly Rolls"/>
    <property type="match status" value="1"/>
</dbReference>
<proteinExistence type="predicted"/>
<dbReference type="GO" id="GO:0000271">
    <property type="term" value="P:polysaccharide biosynthetic process"/>
    <property type="evidence" value="ECO:0007669"/>
    <property type="project" value="TreeGrafter"/>
</dbReference>
<organism evidence="3">
    <name type="scientific">Angiostrongylus costaricensis</name>
    <name type="common">Nematode worm</name>
    <dbReference type="NCBI Taxonomy" id="334426"/>
    <lineage>
        <taxon>Eukaryota</taxon>
        <taxon>Metazoa</taxon>
        <taxon>Ecdysozoa</taxon>
        <taxon>Nematoda</taxon>
        <taxon>Chromadorea</taxon>
        <taxon>Rhabditida</taxon>
        <taxon>Rhabditina</taxon>
        <taxon>Rhabditomorpha</taxon>
        <taxon>Strongyloidea</taxon>
        <taxon>Metastrongylidae</taxon>
        <taxon>Angiostrongylus</taxon>
    </lineage>
</organism>
<dbReference type="InterPro" id="IPR011051">
    <property type="entry name" value="RmlC_Cupin_sf"/>
</dbReference>
<dbReference type="STRING" id="334426.A0A0R3PTA3"/>
<dbReference type="OrthoDB" id="9973973at2759"/>
<keyword evidence="2" id="KW-1185">Reference proteome</keyword>
<sequence length="192" mass="21626">MSQHRRARAAIKAVEKMPDLKIIRKKVFPDNRGYFVETYNETEWSEELDFKEVFKQDNHSFSIQGVVRGLHAQPGMGKLVSVISGEIFDVAVDIRPGSATYGQWHGVTLSEVNGDSLWIPNGFAHGFQCLSKEGAHVAYKCTTTYDPRTEFGIDPLDKDIAVKWPMIDGMILSERDKSHKSFAEHSSSHISL</sequence>